<organism evidence="2 3">
    <name type="scientific">Gemmatimonas aurantiaca</name>
    <dbReference type="NCBI Taxonomy" id="173480"/>
    <lineage>
        <taxon>Bacteria</taxon>
        <taxon>Pseudomonadati</taxon>
        <taxon>Gemmatimonadota</taxon>
        <taxon>Gemmatimonadia</taxon>
        <taxon>Gemmatimonadales</taxon>
        <taxon>Gemmatimonadaceae</taxon>
        <taxon>Gemmatimonas</taxon>
    </lineage>
</organism>
<evidence type="ECO:0000313" key="2">
    <source>
        <dbReference type="EMBL" id="HCT57293.1"/>
    </source>
</evidence>
<gene>
    <name evidence="2" type="ORF">DGD08_08795</name>
</gene>
<evidence type="ECO:0000256" key="1">
    <source>
        <dbReference type="SAM" id="SignalP"/>
    </source>
</evidence>
<evidence type="ECO:0000313" key="3">
    <source>
        <dbReference type="Proteomes" id="UP000264071"/>
    </source>
</evidence>
<reference evidence="2 3" key="1">
    <citation type="journal article" date="2018" name="Nat. Biotechnol.">
        <title>A standardized bacterial taxonomy based on genome phylogeny substantially revises the tree of life.</title>
        <authorList>
            <person name="Parks D.H."/>
            <person name="Chuvochina M."/>
            <person name="Waite D.W."/>
            <person name="Rinke C."/>
            <person name="Skarshewski A."/>
            <person name="Chaumeil P.A."/>
            <person name="Hugenholtz P."/>
        </authorList>
    </citation>
    <scope>NUCLEOTIDE SEQUENCE [LARGE SCALE GENOMIC DNA]</scope>
    <source>
        <strain evidence="2">UBA8844</strain>
    </source>
</reference>
<sequence>MGKTLFARLSGAPRLARRALSFPALSMAALAATAFVAACGDNNSFLSPASIENTVRTYSVYSLSGAAGTLPAAYSYTTESLERPQILSNGATNFDVAFDLTSDGKVAMLPVRVLVPLPPAGAPGVGLQRSTVAFAGISRALDRGYVSDSTLVVAVGETVLLQLSGSGCVYGEPYYAKVVVDSIIAAERRMVIRSLVNRNCGYRNLTEGLPDN</sequence>
<accession>A0A3D4V835</accession>
<keyword evidence="1" id="KW-0732">Signal</keyword>
<proteinExistence type="predicted"/>
<feature type="chain" id="PRO_5017745629" evidence="1">
    <location>
        <begin position="32"/>
        <end position="212"/>
    </location>
</feature>
<protein>
    <submittedName>
        <fullName evidence="2">Uncharacterized protein</fullName>
    </submittedName>
</protein>
<comment type="caution">
    <text evidence="2">The sequence shown here is derived from an EMBL/GenBank/DDBJ whole genome shotgun (WGS) entry which is preliminary data.</text>
</comment>
<name>A0A3D4V835_9BACT</name>
<dbReference type="Proteomes" id="UP000264071">
    <property type="component" value="Unassembled WGS sequence"/>
</dbReference>
<dbReference type="EMBL" id="DPIY01000008">
    <property type="protein sequence ID" value="HCT57293.1"/>
    <property type="molecule type" value="Genomic_DNA"/>
</dbReference>
<feature type="signal peptide" evidence="1">
    <location>
        <begin position="1"/>
        <end position="31"/>
    </location>
</feature>
<dbReference type="AlphaFoldDB" id="A0A3D4V835"/>